<keyword evidence="2" id="KW-1185">Reference proteome</keyword>
<evidence type="ECO:0000313" key="2">
    <source>
        <dbReference type="Proteomes" id="UP001150581"/>
    </source>
</evidence>
<comment type="caution">
    <text evidence="1">The sequence shown here is derived from an EMBL/GenBank/DDBJ whole genome shotgun (WGS) entry which is preliminary data.</text>
</comment>
<evidence type="ECO:0000313" key="1">
    <source>
        <dbReference type="EMBL" id="KAJ1878737.1"/>
    </source>
</evidence>
<dbReference type="EMBL" id="JANBPG010003870">
    <property type="protein sequence ID" value="KAJ1878737.1"/>
    <property type="molecule type" value="Genomic_DNA"/>
</dbReference>
<proteinExistence type="predicted"/>
<organism evidence="1 2">
    <name type="scientific">Kickxella alabastrina</name>
    <dbReference type="NCBI Taxonomy" id="61397"/>
    <lineage>
        <taxon>Eukaryota</taxon>
        <taxon>Fungi</taxon>
        <taxon>Fungi incertae sedis</taxon>
        <taxon>Zoopagomycota</taxon>
        <taxon>Kickxellomycotina</taxon>
        <taxon>Kickxellomycetes</taxon>
        <taxon>Kickxellales</taxon>
        <taxon>Kickxellaceae</taxon>
        <taxon>Kickxella</taxon>
    </lineage>
</organism>
<sequence length="159" mass="15399">HQHQMPMGFSAGPLGAQFVNNSAGMAGSNLFGQFSGLFQSHGSAGNNSANGGNMLGGFMSSPSYAAAQAQAQAQAQQQHQGSSGLDAASLMMFAASSQMGSMAGMSAGLLHGNNVCGGISAADANAVAASLPGDSSSSSNAAATSVSLLSALNAGSQPL</sequence>
<dbReference type="Proteomes" id="UP001150581">
    <property type="component" value="Unassembled WGS sequence"/>
</dbReference>
<feature type="non-terminal residue" evidence="1">
    <location>
        <position position="1"/>
    </location>
</feature>
<gene>
    <name evidence="1" type="ORF">LPJ66_011830</name>
</gene>
<protein>
    <submittedName>
        <fullName evidence="1">Uncharacterized protein</fullName>
    </submittedName>
</protein>
<name>A0ACC1HY26_9FUNG</name>
<reference evidence="1" key="1">
    <citation type="submission" date="2022-07" db="EMBL/GenBank/DDBJ databases">
        <title>Phylogenomic reconstructions and comparative analyses of Kickxellomycotina fungi.</title>
        <authorList>
            <person name="Reynolds N.K."/>
            <person name="Stajich J.E."/>
            <person name="Barry K."/>
            <person name="Grigoriev I.V."/>
            <person name="Crous P."/>
            <person name="Smith M.E."/>
        </authorList>
    </citation>
    <scope>NUCLEOTIDE SEQUENCE</scope>
    <source>
        <strain evidence="1">Benny 63K</strain>
    </source>
</reference>
<accession>A0ACC1HY26</accession>